<keyword evidence="3" id="KW-1185">Reference proteome</keyword>
<reference evidence="3" key="1">
    <citation type="submission" date="2016-06" db="EMBL/GenBank/DDBJ databases">
        <authorList>
            <person name="de Vries S.P.W."/>
            <person name="Hadjirin N.F."/>
            <person name="Lay E.M."/>
            <person name="Zadoks R.N."/>
            <person name="Peacock S.J."/>
            <person name="Parkhill J."/>
            <person name="Grant A.J."/>
            <person name="Mcdougall S."/>
            <person name="Holmes M.A."/>
        </authorList>
    </citation>
    <scope>NUCLEOTIDE SEQUENCE [LARGE SCALE GENOMIC DNA]</scope>
    <source>
        <strain evidence="3">NZ1587</strain>
    </source>
</reference>
<comment type="caution">
    <text evidence="2">The sequence shown here is derived from an EMBL/GenBank/DDBJ whole genome shotgun (WGS) entry which is preliminary data.</text>
</comment>
<organism evidence="2 3">
    <name type="scientific">Streptococcus bovimastitidis</name>
    <dbReference type="NCBI Taxonomy" id="1856638"/>
    <lineage>
        <taxon>Bacteria</taxon>
        <taxon>Bacillati</taxon>
        <taxon>Bacillota</taxon>
        <taxon>Bacilli</taxon>
        <taxon>Lactobacillales</taxon>
        <taxon>Streptococcaceae</taxon>
        <taxon>Streptococcus</taxon>
    </lineage>
</organism>
<evidence type="ECO:0000256" key="1">
    <source>
        <dbReference type="SAM" id="MobiDB-lite"/>
    </source>
</evidence>
<feature type="region of interest" description="Disordered" evidence="1">
    <location>
        <begin position="144"/>
        <end position="188"/>
    </location>
</feature>
<dbReference type="InterPro" id="IPR008966">
    <property type="entry name" value="Adhesion_dom_sf"/>
</dbReference>
<dbReference type="AlphaFoldDB" id="A0A1L8MK42"/>
<protein>
    <submittedName>
        <fullName evidence="2">Uncharacterized protein</fullName>
    </submittedName>
</protein>
<evidence type="ECO:0000313" key="3">
    <source>
        <dbReference type="Proteomes" id="UP000182015"/>
    </source>
</evidence>
<name>A0A1L8MK42_9STRE</name>
<gene>
    <name evidence="2" type="ORF">A9Q68_09845</name>
</gene>
<dbReference type="STRING" id="1856638.A9Q68_09845"/>
<evidence type="ECO:0000313" key="2">
    <source>
        <dbReference type="EMBL" id="OJF71133.1"/>
    </source>
</evidence>
<dbReference type="Proteomes" id="UP000182015">
    <property type="component" value="Unassembled WGS sequence"/>
</dbReference>
<proteinExistence type="predicted"/>
<dbReference type="SUPFAM" id="SSF49401">
    <property type="entry name" value="Bacterial adhesins"/>
    <property type="match status" value="1"/>
</dbReference>
<dbReference type="Gene3D" id="2.60.40.1290">
    <property type="match status" value="1"/>
</dbReference>
<sequence>MKISNATTQEALNTGVVSDAANLASYDIANSTYKIYRVTDPAVLQPGMEMDYTDTANFTDVKASLNPTINANGELVFQLPNTPTDSYVVVMDGAIVGPDTAEAIAVKSTFGTVGQNSNGNLLDGSKYVFGTRFVNETATADADSTAISESLSKSESTSISTASNSDTTTESNSKSQSDSIVSDSISTS</sequence>
<dbReference type="EMBL" id="LZDD01000004">
    <property type="protein sequence ID" value="OJF71133.1"/>
    <property type="molecule type" value="Genomic_DNA"/>
</dbReference>
<accession>A0A1L8MK42</accession>